<evidence type="ECO:0000259" key="3">
    <source>
        <dbReference type="Pfam" id="PF07589"/>
    </source>
</evidence>
<organism evidence="4 5">
    <name type="scientific">Sandarakinorhabdus cyanobacteriorum</name>
    <dbReference type="NCBI Taxonomy" id="1981098"/>
    <lineage>
        <taxon>Bacteria</taxon>
        <taxon>Pseudomonadati</taxon>
        <taxon>Pseudomonadota</taxon>
        <taxon>Alphaproteobacteria</taxon>
        <taxon>Sphingomonadales</taxon>
        <taxon>Sphingosinicellaceae</taxon>
        <taxon>Sandarakinorhabdus</taxon>
    </lineage>
</organism>
<evidence type="ECO:0000313" key="5">
    <source>
        <dbReference type="Proteomes" id="UP000216991"/>
    </source>
</evidence>
<feature type="signal peptide" evidence="2">
    <location>
        <begin position="1"/>
        <end position="19"/>
    </location>
</feature>
<dbReference type="NCBIfam" id="TIGR02595">
    <property type="entry name" value="PEP_CTERM"/>
    <property type="match status" value="1"/>
</dbReference>
<dbReference type="AlphaFoldDB" id="A0A255Z218"/>
<keyword evidence="2" id="KW-0732">Signal</keyword>
<evidence type="ECO:0000256" key="2">
    <source>
        <dbReference type="SAM" id="SignalP"/>
    </source>
</evidence>
<dbReference type="Pfam" id="PF07589">
    <property type="entry name" value="PEP-CTERM"/>
    <property type="match status" value="1"/>
</dbReference>
<accession>A0A255Z218</accession>
<dbReference type="InterPro" id="IPR013424">
    <property type="entry name" value="Ice-binding_C"/>
</dbReference>
<name>A0A255Z218_9SPHN</name>
<dbReference type="NCBIfam" id="NF035944">
    <property type="entry name" value="PEPxxWA-CTERM"/>
    <property type="match status" value="1"/>
</dbReference>
<gene>
    <name evidence="4" type="ORF">CHU93_02235</name>
</gene>
<proteinExistence type="predicted"/>
<sequence length="225" mass="23418">MFARLATLAPLLLAAPAAATIVVAPRLGAPDPGPLPGERLVVSFDAPNAAGFTWDGAPATRTGSLSGVAAAPAGVSGRFGFVSTQAGRPAIATLRTPALRSISLYWGSVDAHNRVQVLGTNGQTLLTLNGNQFAPANGNWNAALTNRRVQFRAMGGTEIGGLRFIARGTAFEFDSIAAGAVPEPSSWALLIAGFGLTGTMARRQRRQNSDDHRQRRHALSPVAAR</sequence>
<keyword evidence="5" id="KW-1185">Reference proteome</keyword>
<feature type="region of interest" description="Disordered" evidence="1">
    <location>
        <begin position="205"/>
        <end position="225"/>
    </location>
</feature>
<dbReference type="EMBL" id="NOXT01000067">
    <property type="protein sequence ID" value="OYQ34690.1"/>
    <property type="molecule type" value="Genomic_DNA"/>
</dbReference>
<protein>
    <recommendedName>
        <fullName evidence="3">Ice-binding protein C-terminal domain-containing protein</fullName>
    </recommendedName>
</protein>
<feature type="domain" description="Ice-binding protein C-terminal" evidence="3">
    <location>
        <begin position="180"/>
        <end position="206"/>
    </location>
</feature>
<comment type="caution">
    <text evidence="4">The sequence shown here is derived from an EMBL/GenBank/DDBJ whole genome shotgun (WGS) entry which is preliminary data.</text>
</comment>
<reference evidence="4 5" key="1">
    <citation type="submission" date="2017-07" db="EMBL/GenBank/DDBJ databases">
        <title>Sandarakinorhabdus cyanobacteriorum sp. nov., a novel bacterium isolated from cyanobacterial aggregates in a eutrophic lake.</title>
        <authorList>
            <person name="Cai H."/>
        </authorList>
    </citation>
    <scope>NUCLEOTIDE SEQUENCE [LARGE SCALE GENOMIC DNA]</scope>
    <source>
        <strain evidence="4 5">TH057</strain>
    </source>
</reference>
<evidence type="ECO:0000313" key="4">
    <source>
        <dbReference type="EMBL" id="OYQ34690.1"/>
    </source>
</evidence>
<feature type="chain" id="PRO_5012581194" description="Ice-binding protein C-terminal domain-containing protein" evidence="2">
    <location>
        <begin position="20"/>
        <end position="225"/>
    </location>
</feature>
<evidence type="ECO:0000256" key="1">
    <source>
        <dbReference type="SAM" id="MobiDB-lite"/>
    </source>
</evidence>
<dbReference type="Proteomes" id="UP000216991">
    <property type="component" value="Unassembled WGS sequence"/>
</dbReference>
<dbReference type="RefSeq" id="WP_094472570.1">
    <property type="nucleotide sequence ID" value="NZ_NOXT01000067.1"/>
</dbReference>